<dbReference type="Proteomes" id="UP000029055">
    <property type="component" value="Unassembled WGS sequence"/>
</dbReference>
<dbReference type="InterPro" id="IPR027417">
    <property type="entry name" value="P-loop_NTPase"/>
</dbReference>
<keyword evidence="5" id="KW-1185">Reference proteome</keyword>
<feature type="domain" description="DUF4143" evidence="3">
    <location>
        <begin position="234"/>
        <end position="374"/>
    </location>
</feature>
<dbReference type="InterPro" id="IPR041682">
    <property type="entry name" value="AAA_14"/>
</dbReference>
<dbReference type="Gene3D" id="3.40.50.300">
    <property type="entry name" value="P-loop containing nucleotide triphosphate hydrolases"/>
    <property type="match status" value="1"/>
</dbReference>
<dbReference type="PANTHER" id="PTHR33295">
    <property type="entry name" value="ATPASE"/>
    <property type="match status" value="1"/>
</dbReference>
<accession>A0A087E7P8</accession>
<organism evidence="4 5">
    <name type="scientific">Bifidobacterium subtile</name>
    <dbReference type="NCBI Taxonomy" id="77635"/>
    <lineage>
        <taxon>Bacteria</taxon>
        <taxon>Bacillati</taxon>
        <taxon>Actinomycetota</taxon>
        <taxon>Actinomycetes</taxon>
        <taxon>Bifidobacteriales</taxon>
        <taxon>Bifidobacteriaceae</taxon>
        <taxon>Bifidobacterium</taxon>
    </lineage>
</organism>
<dbReference type="eggNOG" id="COG1373">
    <property type="taxonomic scope" value="Bacteria"/>
</dbReference>
<comment type="caution">
    <text evidence="4">The sequence shown here is derived from an EMBL/GenBank/DDBJ whole genome shotgun (WGS) entry which is preliminary data.</text>
</comment>
<dbReference type="RefSeq" id="WP_024463116.1">
    <property type="nucleotide sequence ID" value="NZ_CP062939.1"/>
</dbReference>
<feature type="compositionally biased region" description="Low complexity" evidence="1">
    <location>
        <begin position="82"/>
        <end position="100"/>
    </location>
</feature>
<feature type="domain" description="AAA" evidence="2">
    <location>
        <begin position="19"/>
        <end position="182"/>
    </location>
</feature>
<dbReference type="OrthoDB" id="9801684at2"/>
<protein>
    <submittedName>
        <fullName evidence="4">ATPase</fullName>
    </submittedName>
</protein>
<dbReference type="Pfam" id="PF13635">
    <property type="entry name" value="DUF4143"/>
    <property type="match status" value="1"/>
</dbReference>
<dbReference type="SUPFAM" id="SSF52540">
    <property type="entry name" value="P-loop containing nucleoside triphosphate hydrolases"/>
    <property type="match status" value="1"/>
</dbReference>
<evidence type="ECO:0000313" key="5">
    <source>
        <dbReference type="Proteomes" id="UP000029055"/>
    </source>
</evidence>
<evidence type="ECO:0000259" key="3">
    <source>
        <dbReference type="Pfam" id="PF13635"/>
    </source>
</evidence>
<evidence type="ECO:0000313" key="4">
    <source>
        <dbReference type="EMBL" id="KFJ03799.1"/>
    </source>
</evidence>
<dbReference type="Pfam" id="PF13173">
    <property type="entry name" value="AAA_14"/>
    <property type="match status" value="1"/>
</dbReference>
<sequence length="433" mass="49026">MIDRPLYMNRIRPFIGKNIIKVLIGARRSGKSTLLELIRRQLLNDGVPENAMLHLNFESSATADITNATELTAYVRSYFSENTNEGESNENSNRNAKNNAPADVDHNTTSISTNAHKIALFLDEIQEVDHWEKAVRSFMVDYDADIYLTGSNAHMLSSDLATYITGRYVSIDVYPFSFAEFLEAYRQSAGPISEREAFQRYVRQGGFPFQTDLAFDEAASMQYLNDLFATILFKDVVRHAGVRDPDALERIIRYAIGEEGHLITVANIAQYMKNEHRKVAADTIANYLDAAARAFLLYRAPRQDAVGMRELKINEKYYVVDQGLRQAIGLNNANAIDQVLEGIVFMELKRRGYEVRVGKVGDQEIDFIAQRDGATEYYQVTYLMASPQTAESEFGAFAALRDNYPKTVLSLDEFPQSRDGIQGVNIVEWLLRK</sequence>
<evidence type="ECO:0000259" key="2">
    <source>
        <dbReference type="Pfam" id="PF13173"/>
    </source>
</evidence>
<dbReference type="EMBL" id="JGZR01000006">
    <property type="protein sequence ID" value="KFJ03799.1"/>
    <property type="molecule type" value="Genomic_DNA"/>
</dbReference>
<gene>
    <name evidence="4" type="ORF">BISU_0276</name>
</gene>
<dbReference type="STRING" id="77635.BISU_0276"/>
<reference evidence="4 5" key="1">
    <citation type="submission" date="2014-03" db="EMBL/GenBank/DDBJ databases">
        <title>Genomics of Bifidobacteria.</title>
        <authorList>
            <person name="Ventura M."/>
            <person name="Milani C."/>
            <person name="Lugli G.A."/>
        </authorList>
    </citation>
    <scope>NUCLEOTIDE SEQUENCE [LARGE SCALE GENOMIC DNA]</scope>
    <source>
        <strain evidence="4 5">LMG 11597</strain>
    </source>
</reference>
<proteinExistence type="predicted"/>
<dbReference type="PANTHER" id="PTHR33295:SF20">
    <property type="entry name" value="ATPASE"/>
    <property type="match status" value="1"/>
</dbReference>
<feature type="region of interest" description="Disordered" evidence="1">
    <location>
        <begin position="82"/>
        <end position="108"/>
    </location>
</feature>
<evidence type="ECO:0000256" key="1">
    <source>
        <dbReference type="SAM" id="MobiDB-lite"/>
    </source>
</evidence>
<name>A0A087E7P8_9BIFI</name>
<dbReference type="InterPro" id="IPR025420">
    <property type="entry name" value="DUF4143"/>
</dbReference>
<dbReference type="AlphaFoldDB" id="A0A087E7P8"/>